<protein>
    <submittedName>
        <fullName evidence="1">Uncharacterized protein</fullName>
    </submittedName>
</protein>
<comment type="caution">
    <text evidence="1">The sequence shown here is derived from an EMBL/GenBank/DDBJ whole genome shotgun (WGS) entry which is preliminary data.</text>
</comment>
<dbReference type="EMBL" id="JRLW01000005">
    <property type="protein sequence ID" value="KGO89760.1"/>
    <property type="molecule type" value="Genomic_DNA"/>
</dbReference>
<dbReference type="OrthoDB" id="1150496at2"/>
<evidence type="ECO:0000313" key="2">
    <source>
        <dbReference type="Proteomes" id="UP000030121"/>
    </source>
</evidence>
<evidence type="ECO:0000313" key="1">
    <source>
        <dbReference type="EMBL" id="KGO89760.1"/>
    </source>
</evidence>
<dbReference type="AlphaFoldDB" id="A0A0A2MNA8"/>
<proteinExistence type="predicted"/>
<accession>A0A0A2MNA8</accession>
<dbReference type="RefSeq" id="WP_026980297.1">
    <property type="nucleotide sequence ID" value="NZ_AUCZ01000008.1"/>
</dbReference>
<name>A0A0A2MNA8_9FLAO</name>
<gene>
    <name evidence="1" type="ORF">Q764_06115</name>
</gene>
<dbReference type="STRING" id="1121899.GCA_000430025_01856"/>
<organism evidence="1 2">
    <name type="scientific">Flavobacterium suncheonense GH29-5 = DSM 17707</name>
    <dbReference type="NCBI Taxonomy" id="1121899"/>
    <lineage>
        <taxon>Bacteria</taxon>
        <taxon>Pseudomonadati</taxon>
        <taxon>Bacteroidota</taxon>
        <taxon>Flavobacteriia</taxon>
        <taxon>Flavobacteriales</taxon>
        <taxon>Flavobacteriaceae</taxon>
        <taxon>Flavobacterium</taxon>
    </lineage>
</organism>
<reference evidence="1 2" key="1">
    <citation type="submission" date="2013-09" db="EMBL/GenBank/DDBJ databases">
        <authorList>
            <person name="Zeng Z."/>
            <person name="Chen C."/>
        </authorList>
    </citation>
    <scope>NUCLEOTIDE SEQUENCE [LARGE SCALE GENOMIC DNA]</scope>
    <source>
        <strain evidence="1 2">GH29-5</strain>
    </source>
</reference>
<keyword evidence="2" id="KW-1185">Reference proteome</keyword>
<dbReference type="Proteomes" id="UP000030121">
    <property type="component" value="Unassembled WGS sequence"/>
</dbReference>
<dbReference type="eggNOG" id="ENOG502ZY7I">
    <property type="taxonomic scope" value="Bacteria"/>
</dbReference>
<sequence length="140" mass="16313">MIATKDQKFHIRRNCAYNEDIKCEWVQWATGDNSKTSLNDLTFDQANKILIQQGGSPHTPDNWAVFDKTNKKHMVIISLMRQAQWVKPHDRYGEVADMERLSKFLQSPKSPITKPLQQMEPEELERIIKALKGIVKSKYK</sequence>